<dbReference type="HOGENOM" id="CLU_018539_3_0_1"/>
<feature type="region of interest" description="Disordered" evidence="10">
    <location>
        <begin position="495"/>
        <end position="746"/>
    </location>
</feature>
<evidence type="ECO:0000256" key="7">
    <source>
        <dbReference type="ARBA" id="ARBA00023242"/>
    </source>
</evidence>
<dbReference type="GO" id="GO:0006338">
    <property type="term" value="P:chromatin remodeling"/>
    <property type="evidence" value="ECO:0007669"/>
    <property type="project" value="InterPro"/>
</dbReference>
<feature type="compositionally biased region" description="Low complexity" evidence="10">
    <location>
        <begin position="679"/>
        <end position="689"/>
    </location>
</feature>
<evidence type="ECO:0000256" key="4">
    <source>
        <dbReference type="ARBA" id="ARBA00022853"/>
    </source>
</evidence>
<comment type="function">
    <text evidence="8">Component of the SWR1 complex which mediates the ATP-dependent exchange of histone H2A for the H2A variant HZT1 leading to transcriptional regulation of selected genes by chromatin remodeling. Component of the NuA4 histone acetyltransferase complex which is involved in transcriptional activation of selected genes principally by acetylation of nucleosomal histone H4 and H2A. The NuA4 complex is also involved in DNA repair.</text>
</comment>
<evidence type="ECO:0000256" key="9">
    <source>
        <dbReference type="SAM" id="Coils"/>
    </source>
</evidence>
<dbReference type="PROSITE" id="PS50090">
    <property type="entry name" value="MYB_LIKE"/>
    <property type="match status" value="1"/>
</dbReference>
<name>W2S1C5_CYPE1</name>
<dbReference type="InterPro" id="IPR032563">
    <property type="entry name" value="DAMP1_SANT-like"/>
</dbReference>
<reference evidence="12 13" key="1">
    <citation type="submission" date="2013-03" db="EMBL/GenBank/DDBJ databases">
        <title>The Genome Sequence of Phialophora europaea CBS 101466.</title>
        <authorList>
            <consortium name="The Broad Institute Genomics Platform"/>
            <person name="Cuomo C."/>
            <person name="de Hoog S."/>
            <person name="Gorbushina A."/>
            <person name="Walker B."/>
            <person name="Young S.K."/>
            <person name="Zeng Q."/>
            <person name="Gargeya S."/>
            <person name="Fitzgerald M."/>
            <person name="Haas B."/>
            <person name="Abouelleil A."/>
            <person name="Allen A.W."/>
            <person name="Alvarado L."/>
            <person name="Arachchi H.M."/>
            <person name="Berlin A.M."/>
            <person name="Chapman S.B."/>
            <person name="Gainer-Dewar J."/>
            <person name="Goldberg J."/>
            <person name="Griggs A."/>
            <person name="Gujja S."/>
            <person name="Hansen M."/>
            <person name="Howarth C."/>
            <person name="Imamovic A."/>
            <person name="Ireland A."/>
            <person name="Larimer J."/>
            <person name="McCowan C."/>
            <person name="Murphy C."/>
            <person name="Pearson M."/>
            <person name="Poon T.W."/>
            <person name="Priest M."/>
            <person name="Roberts A."/>
            <person name="Saif S."/>
            <person name="Shea T."/>
            <person name="Sisk P."/>
            <person name="Sykes S."/>
            <person name="Wortman J."/>
            <person name="Nusbaum C."/>
            <person name="Birren B."/>
        </authorList>
    </citation>
    <scope>NUCLEOTIDE SEQUENCE [LARGE SCALE GENOMIC DNA]</scope>
    <source>
        <strain evidence="12 13">CBS 101466</strain>
    </source>
</reference>
<evidence type="ECO:0000256" key="2">
    <source>
        <dbReference type="ARBA" id="ARBA00006918"/>
    </source>
</evidence>
<feature type="compositionally biased region" description="Acidic residues" evidence="10">
    <location>
        <begin position="560"/>
        <end position="577"/>
    </location>
</feature>
<feature type="region of interest" description="Disordered" evidence="10">
    <location>
        <begin position="112"/>
        <end position="133"/>
    </location>
</feature>
<feature type="compositionally biased region" description="Acidic residues" evidence="10">
    <location>
        <begin position="601"/>
        <end position="617"/>
    </location>
</feature>
<evidence type="ECO:0000313" key="13">
    <source>
        <dbReference type="Proteomes" id="UP000030752"/>
    </source>
</evidence>
<feature type="compositionally biased region" description="Polar residues" evidence="10">
    <location>
        <begin position="371"/>
        <end position="391"/>
    </location>
</feature>
<dbReference type="InterPro" id="IPR009057">
    <property type="entry name" value="Homeodomain-like_sf"/>
</dbReference>
<dbReference type="PANTHER" id="PTHR12855:SF10">
    <property type="entry name" value="DNA METHYLTRANSFERASE 1-ASSOCIATED PROTEIN 1"/>
    <property type="match status" value="1"/>
</dbReference>
<comment type="similarity">
    <text evidence="2">Belongs to the SWC4 family.</text>
</comment>
<feature type="compositionally biased region" description="Low complexity" evidence="10">
    <location>
        <begin position="702"/>
        <end position="717"/>
    </location>
</feature>
<dbReference type="GO" id="GO:0000122">
    <property type="term" value="P:negative regulation of transcription by RNA polymerase II"/>
    <property type="evidence" value="ECO:0007669"/>
    <property type="project" value="TreeGrafter"/>
</dbReference>
<protein>
    <recommendedName>
        <fullName evidence="3">SWR1-complex protein 4</fullName>
    </recommendedName>
</protein>
<feature type="compositionally biased region" description="Acidic residues" evidence="10">
    <location>
        <begin position="584"/>
        <end position="593"/>
    </location>
</feature>
<evidence type="ECO:0000256" key="8">
    <source>
        <dbReference type="ARBA" id="ARBA00025264"/>
    </source>
</evidence>
<evidence type="ECO:0000256" key="10">
    <source>
        <dbReference type="SAM" id="MobiDB-lite"/>
    </source>
</evidence>
<dbReference type="GO" id="GO:0003714">
    <property type="term" value="F:transcription corepressor activity"/>
    <property type="evidence" value="ECO:0007669"/>
    <property type="project" value="TreeGrafter"/>
</dbReference>
<keyword evidence="5" id="KW-0805">Transcription regulation</keyword>
<organism evidence="12 13">
    <name type="scientific">Cyphellophora europaea (strain CBS 101466)</name>
    <name type="common">Phialophora europaea</name>
    <dbReference type="NCBI Taxonomy" id="1220924"/>
    <lineage>
        <taxon>Eukaryota</taxon>
        <taxon>Fungi</taxon>
        <taxon>Dikarya</taxon>
        <taxon>Ascomycota</taxon>
        <taxon>Pezizomycotina</taxon>
        <taxon>Eurotiomycetes</taxon>
        <taxon>Chaetothyriomycetidae</taxon>
        <taxon>Chaetothyriales</taxon>
        <taxon>Cyphellophoraceae</taxon>
        <taxon>Cyphellophora</taxon>
    </lineage>
</organism>
<proteinExistence type="inferred from homology"/>
<gene>
    <name evidence="12" type="ORF">HMPREF1541_01519</name>
</gene>
<dbReference type="RefSeq" id="XP_008714101.1">
    <property type="nucleotide sequence ID" value="XM_008715879.1"/>
</dbReference>
<feature type="compositionally biased region" description="Acidic residues" evidence="10">
    <location>
        <begin position="531"/>
        <end position="544"/>
    </location>
</feature>
<dbReference type="InterPro" id="IPR027109">
    <property type="entry name" value="Swc4/Dmap1"/>
</dbReference>
<dbReference type="GO" id="GO:0000812">
    <property type="term" value="C:Swr1 complex"/>
    <property type="evidence" value="ECO:0007669"/>
    <property type="project" value="TreeGrafter"/>
</dbReference>
<evidence type="ECO:0000256" key="3">
    <source>
        <dbReference type="ARBA" id="ARBA00019132"/>
    </source>
</evidence>
<accession>W2S1C5</accession>
<dbReference type="InterPro" id="IPR001005">
    <property type="entry name" value="SANT/Myb"/>
</dbReference>
<evidence type="ECO:0000259" key="11">
    <source>
        <dbReference type="PROSITE" id="PS50090"/>
    </source>
</evidence>
<dbReference type="VEuPathDB" id="FungiDB:HMPREF1541_01519"/>
<dbReference type="GO" id="GO:0006281">
    <property type="term" value="P:DNA repair"/>
    <property type="evidence" value="ECO:0007669"/>
    <property type="project" value="InterPro"/>
</dbReference>
<dbReference type="PANTHER" id="PTHR12855">
    <property type="entry name" value="DNA METHYLTRANSFERASE 1-ASSOCIATED PROTEIN 1 FAMILY MEMBER"/>
    <property type="match status" value="1"/>
</dbReference>
<dbReference type="GO" id="GO:0035267">
    <property type="term" value="C:NuA4 histone acetyltransferase complex"/>
    <property type="evidence" value="ECO:0007669"/>
    <property type="project" value="InterPro"/>
</dbReference>
<feature type="coiled-coil region" evidence="9">
    <location>
        <begin position="257"/>
        <end position="284"/>
    </location>
</feature>
<keyword evidence="6" id="KW-0804">Transcription</keyword>
<evidence type="ECO:0000256" key="6">
    <source>
        <dbReference type="ARBA" id="ARBA00023163"/>
    </source>
</evidence>
<feature type="region of interest" description="Disordered" evidence="10">
    <location>
        <begin position="337"/>
        <end position="391"/>
    </location>
</feature>
<evidence type="ECO:0000313" key="12">
    <source>
        <dbReference type="EMBL" id="ETN42365.1"/>
    </source>
</evidence>
<feature type="compositionally biased region" description="Polar residues" evidence="10">
    <location>
        <begin position="725"/>
        <end position="738"/>
    </location>
</feature>
<dbReference type="InParanoid" id="W2S1C5"/>
<evidence type="ECO:0000256" key="5">
    <source>
        <dbReference type="ARBA" id="ARBA00023015"/>
    </source>
</evidence>
<dbReference type="eggNOG" id="KOG2656">
    <property type="taxonomic scope" value="Eukaryota"/>
</dbReference>
<dbReference type="AlphaFoldDB" id="W2S1C5"/>
<keyword evidence="4" id="KW-0156">Chromatin regulator</keyword>
<dbReference type="EMBL" id="KB822718">
    <property type="protein sequence ID" value="ETN42365.1"/>
    <property type="molecule type" value="Genomic_DNA"/>
</dbReference>
<comment type="subcellular location">
    <subcellularLocation>
        <location evidence="1">Nucleus</location>
    </subcellularLocation>
</comment>
<dbReference type="Proteomes" id="UP000030752">
    <property type="component" value="Unassembled WGS sequence"/>
</dbReference>
<dbReference type="OrthoDB" id="19740at2759"/>
<dbReference type="FunCoup" id="W2S1C5">
    <property type="interactions" value="926"/>
</dbReference>
<dbReference type="SUPFAM" id="SSF46689">
    <property type="entry name" value="Homeodomain-like"/>
    <property type="match status" value="1"/>
</dbReference>
<dbReference type="STRING" id="1220924.W2S1C5"/>
<keyword evidence="9" id="KW-0175">Coiled coil</keyword>
<dbReference type="Gene3D" id="1.10.10.60">
    <property type="entry name" value="Homeodomain-like"/>
    <property type="match status" value="1"/>
</dbReference>
<feature type="compositionally biased region" description="Acidic residues" evidence="10">
    <location>
        <begin position="624"/>
        <end position="678"/>
    </location>
</feature>
<feature type="domain" description="Myb-like" evidence="11">
    <location>
        <begin position="156"/>
        <end position="217"/>
    </location>
</feature>
<feature type="region of interest" description="Disordered" evidence="10">
    <location>
        <begin position="1"/>
        <end position="36"/>
    </location>
</feature>
<dbReference type="SMART" id="SM00717">
    <property type="entry name" value="SANT"/>
    <property type="match status" value="1"/>
</dbReference>
<keyword evidence="13" id="KW-1185">Reference proteome</keyword>
<dbReference type="Pfam" id="PF16282">
    <property type="entry name" value="SANT_DAMP1_like"/>
    <property type="match status" value="1"/>
</dbReference>
<sequence length="746" mass="83506">MASAGDIRDIMNLGQAGPRQPAPKKKKRVEPQPRLQGVTREVQALMGDSVPPIAIVEQKLYKSKPSVAQKLYKPRHWEERPFENGGRTDGLVLRHWKRSIPRAARPQTISTPTDVEMTDGVKEPTESTGPQFEAEFPTEKWNVQPPIATYNDDQYEAHLKSDEWTKEETDYLISLCRDFGLRWILIGDRYDPQEIKGEGQHATRTTEALKHRYYTIAAKMMEVSTPPNNMTASEFQLWEKMRNFDAKTETMRKSMAEKLFERTKEEAEEEKLLLEELYRITKNEEDFIALRKDLYSRLESAPAIRRTERGEEQPTAMYQTSQGLSMLLQSLLAKERKLKRPTNPNEAAHPSSVDQRRSGQPNQYSRRETMDSTTDSPAPSKKASISQPQVRTLTPAEEIKFGITHPTERITSGVQFRHDKINHLLMAKSQVQTSKIQAALTELGLGHRVLMPTERVVREFERLITNVHLLLDARKTSEKVANEIKVLEEARRIRLGQPKEGEEGGVGQDESKKPDAHAATAAHEATGAEKADEDDDAAGEDDMDESRVETAADESTMQVDDADGDDDAEGEEDDDDAVEKSAVAEDEDDEDNDQSYADLNKDDEEEEEAEDDEEDEGLNALGKDDDEEEDDAEADDDLGAEVESDEDAAEAAENESDAADEANDNEDEEEEENDEEDQATPAAQPTPSEAEAEAEADEKGGSVAEPSRPSSSHSLALKSHKRSASVISDASRTGSNRSGMGRKKRR</sequence>
<dbReference type="GeneID" id="19968858"/>
<evidence type="ECO:0000256" key="1">
    <source>
        <dbReference type="ARBA" id="ARBA00004123"/>
    </source>
</evidence>
<keyword evidence="7" id="KW-0539">Nucleus</keyword>